<evidence type="ECO:0000256" key="5">
    <source>
        <dbReference type="ARBA" id="ARBA00023002"/>
    </source>
</evidence>
<protein>
    <submittedName>
        <fullName evidence="8">GroES-like protein</fullName>
    </submittedName>
</protein>
<dbReference type="PROSITE" id="PS00065">
    <property type="entry name" value="D_2_HYDROXYACID_DH_1"/>
    <property type="match status" value="1"/>
</dbReference>
<dbReference type="Proteomes" id="UP001174691">
    <property type="component" value="Unassembled WGS sequence"/>
</dbReference>
<evidence type="ECO:0000256" key="3">
    <source>
        <dbReference type="ARBA" id="ARBA00022723"/>
    </source>
</evidence>
<evidence type="ECO:0000259" key="7">
    <source>
        <dbReference type="SMART" id="SM00829"/>
    </source>
</evidence>
<comment type="similarity">
    <text evidence="2 6">Belongs to the zinc-containing alcohol dehydrogenase family.</text>
</comment>
<dbReference type="AlphaFoldDB" id="A0AA38RBN1"/>
<dbReference type="InterPro" id="IPR047109">
    <property type="entry name" value="CAD-like"/>
</dbReference>
<evidence type="ECO:0000313" key="8">
    <source>
        <dbReference type="EMBL" id="KAJ9142898.1"/>
    </source>
</evidence>
<keyword evidence="9" id="KW-1185">Reference proteome</keyword>
<dbReference type="SUPFAM" id="SSF51735">
    <property type="entry name" value="NAD(P)-binding Rossmann-fold domains"/>
    <property type="match status" value="1"/>
</dbReference>
<evidence type="ECO:0000313" key="9">
    <source>
        <dbReference type="Proteomes" id="UP001174691"/>
    </source>
</evidence>
<dbReference type="GO" id="GO:0008270">
    <property type="term" value="F:zinc ion binding"/>
    <property type="evidence" value="ECO:0007669"/>
    <property type="project" value="InterPro"/>
</dbReference>
<proteinExistence type="inferred from homology"/>
<dbReference type="SMART" id="SM00829">
    <property type="entry name" value="PKS_ER"/>
    <property type="match status" value="1"/>
</dbReference>
<reference evidence="8" key="1">
    <citation type="submission" date="2022-07" db="EMBL/GenBank/DDBJ databases">
        <title>Fungi with potential for degradation of polypropylene.</title>
        <authorList>
            <person name="Gostincar C."/>
        </authorList>
    </citation>
    <scope>NUCLEOTIDE SEQUENCE</scope>
    <source>
        <strain evidence="8">EXF-13287</strain>
    </source>
</reference>
<dbReference type="InterPro" id="IPR013149">
    <property type="entry name" value="ADH-like_C"/>
</dbReference>
<dbReference type="InterPro" id="IPR013154">
    <property type="entry name" value="ADH-like_N"/>
</dbReference>
<keyword evidence="3 6" id="KW-0479">Metal-binding</keyword>
<evidence type="ECO:0000256" key="1">
    <source>
        <dbReference type="ARBA" id="ARBA00001947"/>
    </source>
</evidence>
<dbReference type="Gene3D" id="3.40.50.720">
    <property type="entry name" value="NAD(P)-binding Rossmann-like Domain"/>
    <property type="match status" value="1"/>
</dbReference>
<dbReference type="Gene3D" id="3.90.180.10">
    <property type="entry name" value="Medium-chain alcohol dehydrogenases, catalytic domain"/>
    <property type="match status" value="1"/>
</dbReference>
<keyword evidence="4 6" id="KW-0862">Zinc</keyword>
<comment type="cofactor">
    <cofactor evidence="1 6">
        <name>Zn(2+)</name>
        <dbReference type="ChEBI" id="CHEBI:29105"/>
    </cofactor>
</comment>
<dbReference type="Pfam" id="PF08240">
    <property type="entry name" value="ADH_N"/>
    <property type="match status" value="1"/>
</dbReference>
<dbReference type="InterPro" id="IPR029752">
    <property type="entry name" value="D-isomer_DH_CS1"/>
</dbReference>
<dbReference type="GO" id="GO:0005737">
    <property type="term" value="C:cytoplasm"/>
    <property type="evidence" value="ECO:0007669"/>
    <property type="project" value="TreeGrafter"/>
</dbReference>
<evidence type="ECO:0000256" key="2">
    <source>
        <dbReference type="ARBA" id="ARBA00008072"/>
    </source>
</evidence>
<keyword evidence="5" id="KW-0560">Oxidoreductase</keyword>
<dbReference type="FunFam" id="3.40.50.720:FF:000022">
    <property type="entry name" value="Cinnamyl alcohol dehydrogenase"/>
    <property type="match status" value="1"/>
</dbReference>
<dbReference type="PROSITE" id="PS00059">
    <property type="entry name" value="ADH_ZINC"/>
    <property type="match status" value="1"/>
</dbReference>
<feature type="domain" description="Enoyl reductase (ER)" evidence="7">
    <location>
        <begin position="14"/>
        <end position="335"/>
    </location>
</feature>
<dbReference type="InterPro" id="IPR011032">
    <property type="entry name" value="GroES-like_sf"/>
</dbReference>
<dbReference type="SUPFAM" id="SSF50129">
    <property type="entry name" value="GroES-like"/>
    <property type="match status" value="1"/>
</dbReference>
<dbReference type="InterPro" id="IPR020843">
    <property type="entry name" value="ER"/>
</dbReference>
<dbReference type="CDD" id="cd05283">
    <property type="entry name" value="CAD1"/>
    <property type="match status" value="1"/>
</dbReference>
<dbReference type="InterPro" id="IPR036291">
    <property type="entry name" value="NAD(P)-bd_dom_sf"/>
</dbReference>
<organism evidence="8 9">
    <name type="scientific">Coniochaeta hoffmannii</name>
    <dbReference type="NCBI Taxonomy" id="91930"/>
    <lineage>
        <taxon>Eukaryota</taxon>
        <taxon>Fungi</taxon>
        <taxon>Dikarya</taxon>
        <taxon>Ascomycota</taxon>
        <taxon>Pezizomycotina</taxon>
        <taxon>Sordariomycetes</taxon>
        <taxon>Sordariomycetidae</taxon>
        <taxon>Coniochaetales</taxon>
        <taxon>Coniochaetaceae</taxon>
        <taxon>Coniochaeta</taxon>
    </lineage>
</organism>
<dbReference type="GO" id="GO:0004022">
    <property type="term" value="F:alcohol dehydrogenase (NAD+) activity"/>
    <property type="evidence" value="ECO:0007669"/>
    <property type="project" value="TreeGrafter"/>
</dbReference>
<comment type="caution">
    <text evidence="8">The sequence shown here is derived from an EMBL/GenBank/DDBJ whole genome shotgun (WGS) entry which is preliminary data.</text>
</comment>
<name>A0AA38RBN1_9PEZI</name>
<sequence length="337" mass="36230">MSSLTGKSYPVIRTLNGKLTSTPVTIPPLGPKDVLIRITHSGVCYTDYEYSRHGAALALGHEGVGVVEAVGDRVTTLAPGDRAGGGFHRDSCGACGYCLTGRDILCYDRVVVGEGDYDNGTFGAYYVGKEGFVHKIPEALSSEDAAPLQCAGVTAYAALVGNVRPRDRVGVVGIGGLGHLAVQYAAKMGCEVVVFSSSKDKEAEARGYGASEFVQLDEPEKVSAPVQVLLVSSANYPDWNKFAKKNVLARDGIIVPFAAPTHGPLTFPAHPFFWQVYHVHSSLVASKATHQDALEFAARHGIKPAVQLYEFKGPETVDRVFKDLKDNKLRYRAVLKF</sequence>
<evidence type="ECO:0000256" key="6">
    <source>
        <dbReference type="RuleBase" id="RU361277"/>
    </source>
</evidence>
<dbReference type="EMBL" id="JANBVN010000117">
    <property type="protein sequence ID" value="KAJ9142898.1"/>
    <property type="molecule type" value="Genomic_DNA"/>
</dbReference>
<evidence type="ECO:0000256" key="4">
    <source>
        <dbReference type="ARBA" id="ARBA00022833"/>
    </source>
</evidence>
<gene>
    <name evidence="8" type="ORF">NKR19_g7028</name>
</gene>
<dbReference type="PANTHER" id="PTHR42940">
    <property type="entry name" value="ALCOHOL DEHYDROGENASE 1-RELATED"/>
    <property type="match status" value="1"/>
</dbReference>
<dbReference type="Pfam" id="PF00107">
    <property type="entry name" value="ADH_zinc_N"/>
    <property type="match status" value="1"/>
</dbReference>
<accession>A0AA38RBN1</accession>
<dbReference type="PANTHER" id="PTHR42940:SF8">
    <property type="entry name" value="VACUOLAR PROTEIN SORTING-ASSOCIATED PROTEIN 11"/>
    <property type="match status" value="1"/>
</dbReference>
<dbReference type="InterPro" id="IPR002328">
    <property type="entry name" value="ADH_Zn_CS"/>
</dbReference>